<dbReference type="EMBL" id="ML769616">
    <property type="protein sequence ID" value="KAE9391677.1"/>
    <property type="molecule type" value="Genomic_DNA"/>
</dbReference>
<dbReference type="Pfam" id="PF03184">
    <property type="entry name" value="DDE_1"/>
    <property type="match status" value="1"/>
</dbReference>
<protein>
    <recommendedName>
        <fullName evidence="1">DDE-1 domain-containing protein</fullName>
    </recommendedName>
</protein>
<evidence type="ECO:0000313" key="2">
    <source>
        <dbReference type="EMBL" id="KAE9391677.1"/>
    </source>
</evidence>
<evidence type="ECO:0000313" key="3">
    <source>
        <dbReference type="Proteomes" id="UP000799118"/>
    </source>
</evidence>
<dbReference type="OrthoDB" id="3265672at2759"/>
<dbReference type="InterPro" id="IPR004875">
    <property type="entry name" value="DDE_SF_endonuclease_dom"/>
</dbReference>
<feature type="non-terminal residue" evidence="2">
    <location>
        <position position="136"/>
    </location>
</feature>
<dbReference type="Proteomes" id="UP000799118">
    <property type="component" value="Unassembled WGS sequence"/>
</dbReference>
<feature type="domain" description="DDE-1" evidence="1">
    <location>
        <begin position="60"/>
        <end position="129"/>
    </location>
</feature>
<keyword evidence="3" id="KW-1185">Reference proteome</keyword>
<dbReference type="GO" id="GO:0003676">
    <property type="term" value="F:nucleic acid binding"/>
    <property type="evidence" value="ECO:0007669"/>
    <property type="project" value="InterPro"/>
</dbReference>
<organism evidence="2 3">
    <name type="scientific">Gymnopus androsaceus JB14</name>
    <dbReference type="NCBI Taxonomy" id="1447944"/>
    <lineage>
        <taxon>Eukaryota</taxon>
        <taxon>Fungi</taxon>
        <taxon>Dikarya</taxon>
        <taxon>Basidiomycota</taxon>
        <taxon>Agaricomycotina</taxon>
        <taxon>Agaricomycetes</taxon>
        <taxon>Agaricomycetidae</taxon>
        <taxon>Agaricales</taxon>
        <taxon>Marasmiineae</taxon>
        <taxon>Omphalotaceae</taxon>
        <taxon>Gymnopus</taxon>
    </lineage>
</organism>
<name>A0A6A4H3D7_9AGAR</name>
<evidence type="ECO:0000259" key="1">
    <source>
        <dbReference type="Pfam" id="PF03184"/>
    </source>
</evidence>
<feature type="non-terminal residue" evidence="2">
    <location>
        <position position="1"/>
    </location>
</feature>
<reference evidence="2" key="1">
    <citation type="journal article" date="2019" name="Environ. Microbiol.">
        <title>Fungal ecological strategies reflected in gene transcription - a case study of two litter decomposers.</title>
        <authorList>
            <person name="Barbi F."/>
            <person name="Kohler A."/>
            <person name="Barry K."/>
            <person name="Baskaran P."/>
            <person name="Daum C."/>
            <person name="Fauchery L."/>
            <person name="Ihrmark K."/>
            <person name="Kuo A."/>
            <person name="LaButti K."/>
            <person name="Lipzen A."/>
            <person name="Morin E."/>
            <person name="Grigoriev I.V."/>
            <person name="Henrissat B."/>
            <person name="Lindahl B."/>
            <person name="Martin F."/>
        </authorList>
    </citation>
    <scope>NUCLEOTIDE SEQUENCE</scope>
    <source>
        <strain evidence="2">JB14</strain>
    </source>
</reference>
<dbReference type="AlphaFoldDB" id="A0A6A4H3D7"/>
<proteinExistence type="predicted"/>
<accession>A0A6A4H3D7</accession>
<sequence>HFELLSSILKADGIPWENVYNMDEKGVQLGGGRHNSQEKYFYSREDKMMYKQKGDSLELVTVIDCVCADGTAPIKLAFVFAGATKFDDWFEVDDDILVATSENGWTDDEVGFKWFKETFVPQAKARNDSGKPIVLI</sequence>
<gene>
    <name evidence="2" type="ORF">BT96DRAFT_736586</name>
</gene>